<dbReference type="SUPFAM" id="SSF50814">
    <property type="entry name" value="Lipocalins"/>
    <property type="match status" value="1"/>
</dbReference>
<evidence type="ECO:0000313" key="2">
    <source>
        <dbReference type="EMBL" id="CAH2084411.1"/>
    </source>
</evidence>
<keyword evidence="3" id="KW-1185">Reference proteome</keyword>
<protein>
    <submittedName>
        <fullName evidence="2">Uncharacterized protein</fullName>
    </submittedName>
</protein>
<sequence length="168" mass="19886">MLYFINILLVFSILQTVVSLNYVEEECVNTYTDDLDNDFLIGTWYEIYKFTSVHLLPSHACTSIVITKPSRTEVQKYVDAYKLDNPFSFDDNPVLLERDGRWKGMILGRKTVKFFIYDPDTTSYKPDFYGAKVYEKVNDDYILFQECNMRGHMKWLLSRKKIVQELKI</sequence>
<dbReference type="InterPro" id="IPR012674">
    <property type="entry name" value="Calycin"/>
</dbReference>
<organism evidence="2 3">
    <name type="scientific">Euphydryas editha</name>
    <name type="common">Edith's checkerspot</name>
    <dbReference type="NCBI Taxonomy" id="104508"/>
    <lineage>
        <taxon>Eukaryota</taxon>
        <taxon>Metazoa</taxon>
        <taxon>Ecdysozoa</taxon>
        <taxon>Arthropoda</taxon>
        <taxon>Hexapoda</taxon>
        <taxon>Insecta</taxon>
        <taxon>Pterygota</taxon>
        <taxon>Neoptera</taxon>
        <taxon>Endopterygota</taxon>
        <taxon>Lepidoptera</taxon>
        <taxon>Glossata</taxon>
        <taxon>Ditrysia</taxon>
        <taxon>Papilionoidea</taxon>
        <taxon>Nymphalidae</taxon>
        <taxon>Nymphalinae</taxon>
        <taxon>Euphydryas</taxon>
    </lineage>
</organism>
<proteinExistence type="predicted"/>
<reference evidence="2" key="1">
    <citation type="submission" date="2022-03" db="EMBL/GenBank/DDBJ databases">
        <authorList>
            <person name="Tunstrom K."/>
        </authorList>
    </citation>
    <scope>NUCLEOTIDE SEQUENCE</scope>
</reference>
<feature type="signal peptide" evidence="1">
    <location>
        <begin position="1"/>
        <end position="19"/>
    </location>
</feature>
<feature type="chain" id="PRO_5043706677" evidence="1">
    <location>
        <begin position="20"/>
        <end position="168"/>
    </location>
</feature>
<accession>A0AAU9TFB8</accession>
<gene>
    <name evidence="2" type="ORF">EEDITHA_LOCUS976</name>
</gene>
<comment type="caution">
    <text evidence="2">The sequence shown here is derived from an EMBL/GenBank/DDBJ whole genome shotgun (WGS) entry which is preliminary data.</text>
</comment>
<name>A0AAU9TFB8_EUPED</name>
<keyword evidence="1" id="KW-0732">Signal</keyword>
<dbReference type="AlphaFoldDB" id="A0AAU9TFB8"/>
<dbReference type="EMBL" id="CAKOGL010000003">
    <property type="protein sequence ID" value="CAH2084411.1"/>
    <property type="molecule type" value="Genomic_DNA"/>
</dbReference>
<evidence type="ECO:0000256" key="1">
    <source>
        <dbReference type="SAM" id="SignalP"/>
    </source>
</evidence>
<dbReference type="Proteomes" id="UP001153954">
    <property type="component" value="Unassembled WGS sequence"/>
</dbReference>
<evidence type="ECO:0000313" key="3">
    <source>
        <dbReference type="Proteomes" id="UP001153954"/>
    </source>
</evidence>